<comment type="caution">
    <text evidence="2">The sequence shown here is derived from an EMBL/GenBank/DDBJ whole genome shotgun (WGS) entry which is preliminary data.</text>
</comment>
<protein>
    <submittedName>
        <fullName evidence="2">Uncharacterized protein</fullName>
    </submittedName>
</protein>
<evidence type="ECO:0000313" key="3">
    <source>
        <dbReference type="Proteomes" id="UP000469452"/>
    </source>
</evidence>
<name>A0A6A5AEP6_APHAT</name>
<accession>A0A6A5AEP6</accession>
<dbReference type="AlphaFoldDB" id="A0A6A5AEP6"/>
<sequence>NNYPAITATALAATTHPNHLFNAQGGRSIAPSSLPGMHTVAGQRPRRRPMDPGATQTHQCNVTTACSDQNVC</sequence>
<evidence type="ECO:0000256" key="1">
    <source>
        <dbReference type="SAM" id="MobiDB-lite"/>
    </source>
</evidence>
<evidence type="ECO:0000313" key="2">
    <source>
        <dbReference type="EMBL" id="KAF0768046.1"/>
    </source>
</evidence>
<organism evidence="2 3">
    <name type="scientific">Aphanomyces astaci</name>
    <name type="common">Crayfish plague agent</name>
    <dbReference type="NCBI Taxonomy" id="112090"/>
    <lineage>
        <taxon>Eukaryota</taxon>
        <taxon>Sar</taxon>
        <taxon>Stramenopiles</taxon>
        <taxon>Oomycota</taxon>
        <taxon>Saprolegniomycetes</taxon>
        <taxon>Saprolegniales</taxon>
        <taxon>Verrucalvaceae</taxon>
        <taxon>Aphanomyces</taxon>
    </lineage>
</organism>
<dbReference type="EMBL" id="VJMI01005897">
    <property type="protein sequence ID" value="KAF0768046.1"/>
    <property type="molecule type" value="Genomic_DNA"/>
</dbReference>
<feature type="non-terminal residue" evidence="2">
    <location>
        <position position="1"/>
    </location>
</feature>
<gene>
    <name evidence="2" type="ORF">AaE_002818</name>
</gene>
<reference evidence="2 3" key="1">
    <citation type="submission" date="2019-06" db="EMBL/GenBank/DDBJ databases">
        <title>Genomics analysis of Aphanomyces spp. identifies a new class of oomycete effector associated with host adaptation.</title>
        <authorList>
            <person name="Gaulin E."/>
        </authorList>
    </citation>
    <scope>NUCLEOTIDE SEQUENCE [LARGE SCALE GENOMIC DNA]</scope>
    <source>
        <strain evidence="2 3">E</strain>
    </source>
</reference>
<proteinExistence type="predicted"/>
<feature type="region of interest" description="Disordered" evidence="1">
    <location>
        <begin position="26"/>
        <end position="56"/>
    </location>
</feature>
<dbReference type="Proteomes" id="UP000469452">
    <property type="component" value="Unassembled WGS sequence"/>
</dbReference>